<dbReference type="InterPro" id="IPR038468">
    <property type="entry name" value="MmpS_C"/>
</dbReference>
<dbReference type="Gene3D" id="2.60.40.2880">
    <property type="entry name" value="MmpS1-5, C-terminal soluble domain"/>
    <property type="match status" value="1"/>
</dbReference>
<dbReference type="PROSITE" id="PS51257">
    <property type="entry name" value="PROKAR_LIPOPROTEIN"/>
    <property type="match status" value="1"/>
</dbReference>
<dbReference type="Pfam" id="PF05423">
    <property type="entry name" value="Mycobact_memb"/>
    <property type="match status" value="1"/>
</dbReference>
<dbReference type="EMBL" id="JAEHFY010000011">
    <property type="protein sequence ID" value="MBK0383067.1"/>
    <property type="molecule type" value="Genomic_DNA"/>
</dbReference>
<evidence type="ECO:0000256" key="5">
    <source>
        <dbReference type="ARBA" id="ARBA00022989"/>
    </source>
</evidence>
<keyword evidence="4" id="KW-0812">Transmembrane</keyword>
<dbReference type="InterPro" id="IPR008693">
    <property type="entry name" value="MmpS"/>
</dbReference>
<comment type="caution">
    <text evidence="7">The sequence shown here is derived from an EMBL/GenBank/DDBJ whole genome shotgun (WGS) entry which is preliminary data.</text>
</comment>
<dbReference type="Proteomes" id="UP000660024">
    <property type="component" value="Unassembled WGS sequence"/>
</dbReference>
<evidence type="ECO:0000256" key="3">
    <source>
        <dbReference type="ARBA" id="ARBA00022475"/>
    </source>
</evidence>
<comment type="similarity">
    <text evidence="2">Belongs to the MmpS family.</text>
</comment>
<evidence type="ECO:0000313" key="8">
    <source>
        <dbReference type="Proteomes" id="UP000660024"/>
    </source>
</evidence>
<evidence type="ECO:0008006" key="9">
    <source>
        <dbReference type="Google" id="ProtNLM"/>
    </source>
</evidence>
<evidence type="ECO:0000256" key="2">
    <source>
        <dbReference type="ARBA" id="ARBA00007531"/>
    </source>
</evidence>
<keyword evidence="8" id="KW-1185">Reference proteome</keyword>
<keyword evidence="6" id="KW-0472">Membrane</keyword>
<evidence type="ECO:0000256" key="6">
    <source>
        <dbReference type="ARBA" id="ARBA00023136"/>
    </source>
</evidence>
<evidence type="ECO:0000256" key="4">
    <source>
        <dbReference type="ARBA" id="ARBA00022692"/>
    </source>
</evidence>
<comment type="subcellular location">
    <subcellularLocation>
        <location evidence="1">Cell membrane</location>
    </subcellularLocation>
</comment>
<organism evidence="7 8">
    <name type="scientific">Pedobacter segetis</name>
    <dbReference type="NCBI Taxonomy" id="2793069"/>
    <lineage>
        <taxon>Bacteria</taxon>
        <taxon>Pseudomonadati</taxon>
        <taxon>Bacteroidota</taxon>
        <taxon>Sphingobacteriia</taxon>
        <taxon>Sphingobacteriales</taxon>
        <taxon>Sphingobacteriaceae</taxon>
        <taxon>Pedobacter</taxon>
    </lineage>
</organism>
<proteinExistence type="inferred from homology"/>
<dbReference type="RefSeq" id="WP_200585881.1">
    <property type="nucleotide sequence ID" value="NZ_JAEHFY010000011.1"/>
</dbReference>
<accession>A0ABS1BJT7</accession>
<evidence type="ECO:0000313" key="7">
    <source>
        <dbReference type="EMBL" id="MBK0383067.1"/>
    </source>
</evidence>
<gene>
    <name evidence="7" type="ORF">I5M32_08860</name>
</gene>
<keyword evidence="3" id="KW-1003">Cell membrane</keyword>
<protein>
    <recommendedName>
        <fullName evidence="9">MmpS family membrane protein</fullName>
    </recommendedName>
</protein>
<sequence>MKNLFLLSALGAILIIGSCSKDKKSNNATSRKVKYEITGNATGSFTMVYTNSSGVAENVTVQSLPWSKELTVQNSVQAVVFTSNGTTTPGKVAVANLYIGGQIKQTATQTANNNGTIIFGGLSFTY</sequence>
<evidence type="ECO:0000256" key="1">
    <source>
        <dbReference type="ARBA" id="ARBA00004236"/>
    </source>
</evidence>
<reference evidence="7 8" key="1">
    <citation type="submission" date="2020-12" db="EMBL/GenBank/DDBJ databases">
        <title>Bacterial novel species Pedobacter sp. SD-b isolated from soil.</title>
        <authorList>
            <person name="Jung H.-Y."/>
        </authorList>
    </citation>
    <scope>NUCLEOTIDE SEQUENCE [LARGE SCALE GENOMIC DNA]</scope>
    <source>
        <strain evidence="7 8">SD-b</strain>
    </source>
</reference>
<name>A0ABS1BJT7_9SPHI</name>
<keyword evidence="5" id="KW-1133">Transmembrane helix</keyword>